<dbReference type="InterPro" id="IPR028994">
    <property type="entry name" value="Integrin_alpha_N"/>
</dbReference>
<sequence>MPLSLLASRAAGPLSSLKKFFADAARKSECPLDRFSAAAEVEGLGDRIVPANFSLNGTTLNVLLLPDESVTVSTIGNGASDNGGVLTLDGTTWSGSNTMDVVVGDGQVILGFDNSNDDMIISKVNIVGQGNNSVTLGETVANFDESLTVTLTDGKSITNPEAFAFDDGNDTLKVTATGVDVTQSGNGKLTLSGATTFDLGTTGDLILDSENNDTNAVDLSVIAANVELVDGDGSLALVESTISGNLDAKAVGSITDNGDVVVAGTTTVESTGGSITLDAAETKLVGAVNAKTDGGSVQLDTVTSDLIVGDVTTKTGNVILIGKNISQTGAIDTSNDDDTVFGDLYLSTPTVGNIILNNAENFVDGAKGGEVFIFSTGSTIFNSLDVFTKGDLDFQDNSGIQILTELSLGAEGGVANDNDNNGTALTVFGLTSITSGGEVDLFNNDNADNDFNELKVVQTDPDSPVAIKDKSSLVFWGSIAGELQVDVGNFLTLGGVFDLVLTEDKDALFDADLGIEILDFGVGLGAGESGFVVGNGAPVKVTSVDGTGILSVSEGGTAEIMDGIVVGSGSELKGDGTFDVGTSGVMIEEGGVVGAGDPYAESMSPENIQLDILGDLTFSPGGIIRDKIFTSDDVDLVNVSGTATITDTNLILFLDEAFAPQIGDSFVLLTADSVVGNFGNLNEDNQLIVDGVTFDIVIDATSVTATVSDVAPTAMIDGIGLYRPSAAEFVFNTSDVFNFVPDQFFTVGFGLVGDQGFIGDFTGDGIVNVAVYRDVSDTEPGFFIINTSPINAFDPAAFITTPFIGNGDEVPFAGDWDGDGDADLGLYRNADATYVTINLPEIAVGQTGEVALGTVRNIVFGNPSSVENPTDPPAVGRFLVNSVADQIGFGAQGTLDMANVDIATLPAGNSSITEFFNPDPFVFGTTGDQQLAGVFTEVSADGLDQRAIYRGETATFSISSGSQPNIVFGLVGDQGLTGNFVGLPLPVVPVTESLVDSFFEEEG</sequence>
<organism evidence="1 2">
    <name type="scientific">Kolteria novifilia</name>
    <dbReference type="NCBI Taxonomy" id="2527975"/>
    <lineage>
        <taxon>Bacteria</taxon>
        <taxon>Pseudomonadati</taxon>
        <taxon>Planctomycetota</taxon>
        <taxon>Planctomycetia</taxon>
        <taxon>Kolteriales</taxon>
        <taxon>Kolteriaceae</taxon>
        <taxon>Kolteria</taxon>
    </lineage>
</organism>
<dbReference type="OrthoDB" id="239437at2"/>
<evidence type="ECO:0000313" key="2">
    <source>
        <dbReference type="Proteomes" id="UP000317093"/>
    </source>
</evidence>
<dbReference type="RefSeq" id="WP_145261714.1">
    <property type="nucleotide sequence ID" value="NZ_CP036279.1"/>
</dbReference>
<keyword evidence="2" id="KW-1185">Reference proteome</keyword>
<gene>
    <name evidence="1" type="ORF">Pan216_47810</name>
</gene>
<protein>
    <recommendedName>
        <fullName evidence="3">FG-GAP repeat protein</fullName>
    </recommendedName>
</protein>
<evidence type="ECO:0008006" key="3">
    <source>
        <dbReference type="Google" id="ProtNLM"/>
    </source>
</evidence>
<dbReference type="KEGG" id="knv:Pan216_47810"/>
<evidence type="ECO:0000313" key="1">
    <source>
        <dbReference type="EMBL" id="QDU63900.1"/>
    </source>
</evidence>
<reference evidence="1 2" key="1">
    <citation type="submission" date="2019-02" db="EMBL/GenBank/DDBJ databases">
        <title>Deep-cultivation of Planctomycetes and their phenomic and genomic characterization uncovers novel biology.</title>
        <authorList>
            <person name="Wiegand S."/>
            <person name="Jogler M."/>
            <person name="Boedeker C."/>
            <person name="Pinto D."/>
            <person name="Vollmers J."/>
            <person name="Rivas-Marin E."/>
            <person name="Kohn T."/>
            <person name="Peeters S.H."/>
            <person name="Heuer A."/>
            <person name="Rast P."/>
            <person name="Oberbeckmann S."/>
            <person name="Bunk B."/>
            <person name="Jeske O."/>
            <person name="Meyerdierks A."/>
            <person name="Storesund J.E."/>
            <person name="Kallscheuer N."/>
            <person name="Luecker S."/>
            <person name="Lage O.M."/>
            <person name="Pohl T."/>
            <person name="Merkel B.J."/>
            <person name="Hornburger P."/>
            <person name="Mueller R.-W."/>
            <person name="Bruemmer F."/>
            <person name="Labrenz M."/>
            <person name="Spormann A.M."/>
            <person name="Op den Camp H."/>
            <person name="Overmann J."/>
            <person name="Amann R."/>
            <person name="Jetten M.S.M."/>
            <person name="Mascher T."/>
            <person name="Medema M.H."/>
            <person name="Devos D.P."/>
            <person name="Kaster A.-K."/>
            <person name="Ovreas L."/>
            <person name="Rohde M."/>
            <person name="Galperin M.Y."/>
            <person name="Jogler C."/>
        </authorList>
    </citation>
    <scope>NUCLEOTIDE SEQUENCE [LARGE SCALE GENOMIC DNA]</scope>
    <source>
        <strain evidence="1 2">Pan216</strain>
    </source>
</reference>
<accession>A0A518BA85</accession>
<dbReference type="Proteomes" id="UP000317093">
    <property type="component" value="Chromosome"/>
</dbReference>
<name>A0A518BA85_9BACT</name>
<dbReference type="SUPFAM" id="SSF69318">
    <property type="entry name" value="Integrin alpha N-terminal domain"/>
    <property type="match status" value="1"/>
</dbReference>
<proteinExistence type="predicted"/>
<dbReference type="EMBL" id="CP036279">
    <property type="protein sequence ID" value="QDU63900.1"/>
    <property type="molecule type" value="Genomic_DNA"/>
</dbReference>
<dbReference type="InterPro" id="IPR043709">
    <property type="entry name" value="DUF5649"/>
</dbReference>
<dbReference type="AlphaFoldDB" id="A0A518BA85"/>
<dbReference type="Pfam" id="PF18886">
    <property type="entry name" value="DUF5649"/>
    <property type="match status" value="2"/>
</dbReference>